<protein>
    <recommendedName>
        <fullName evidence="4">Cytochrome c domain-containing protein</fullName>
    </recommendedName>
</protein>
<evidence type="ECO:0000313" key="3">
    <source>
        <dbReference type="Proteomes" id="UP000886687"/>
    </source>
</evidence>
<dbReference type="EMBL" id="JAEPDI010000009">
    <property type="protein sequence ID" value="MCG7939705.1"/>
    <property type="molecule type" value="Genomic_DNA"/>
</dbReference>
<evidence type="ECO:0008006" key="4">
    <source>
        <dbReference type="Google" id="ProtNLM"/>
    </source>
</evidence>
<evidence type="ECO:0000256" key="1">
    <source>
        <dbReference type="SAM" id="MobiDB-lite"/>
    </source>
</evidence>
<name>A0A9E4K6H5_9GAMM</name>
<feature type="region of interest" description="Disordered" evidence="1">
    <location>
        <begin position="1000"/>
        <end position="1026"/>
    </location>
</feature>
<comment type="caution">
    <text evidence="2">The sequence shown here is derived from an EMBL/GenBank/DDBJ whole genome shotgun (WGS) entry which is preliminary data.</text>
</comment>
<evidence type="ECO:0000313" key="2">
    <source>
        <dbReference type="EMBL" id="MCG7939705.1"/>
    </source>
</evidence>
<sequence length="1052" mass="114709">MEFIKQIKFMLTISVAVVTGAVLLVSCSTAPPLEEPIADDAGDISFVRQVVPVLLGRKVRGYEELTALTDIITATDRETLIRALMEEDQFVSYWSEALVDHLRIAREGGKSQFGCYGAPLLAGPVTDTLADFVLNNVPSADFGTSFNMSDLLASIVKHDNLFTLYKAHLFPMVNRPASFFGDLAEQMRRADLATNFEHTYLNRQQLCLQCHNSETSASGEESGWDRTHAVPGHFEAAIYGSSSGTSPEQASAIFRTDVRFGSLNPWGINNSCGSFKPAVEKDPENFSAWFTRPLGRQVSVRNVSEILQFGYVELDSDGLTRSLPISEQQQCEFCSTSCDGVAVDEDAPLNAVNAAAVKTILVDNCATAGCHDVGGGGGDSFQIPTDDSWHTDLVNIEATTEPAGGNQIRVVPGTASDSYLINKLTGVDIGGSQMPLGGGPLAAGQISTIENWINDIPSGAACNVCDTLDCNPPYPVSIPGHEAAAFLLAERIVDNVWKQAMGYPLTIANYFPRNDSQLNILWHLTESVFIPSNWSLKELLVKILTSEYFNRSAPRFAAGTTPYHLPMIYDPWVDADPRVPPVSEAGYDPSSNPQVHNNAMSDGIHRYTAHNLLSSINSALDWPEPQRFPPATGYPDSNLERAIGQYLSDSSAGSTSTDFQALLHWESVHGVCDKNGVVGSDWIDDVMTQVAGFGGGGGPLTLEDLTVLLKDWLISDGTIATTVPDSLLQDEATVLADYFGSALNTDASTLANLEDKLRGLCGVMIQTPDFWLAGIAPTAIGPEPRLRVCNGVPCSYQEICNDLKPAIDNLISGTLTCNSDSVTASLGLSRNQLICPNGICKFMPMATRKVEICLANPSKCLRTPPLCDPRCKSIECCGGTLPPLDKQGMMVSWADGANVTQAENIKVLRLGDHRFTTLEKGERVNQGDLLAITPEGKLQLDAELGRLQTEKRDQKRQRKPQLMLITGDRSIAPKRDIKQEKAQPLDEKALTARHAEMLRKQRQGPWRWGEAGRPLTNEQRRGYVGPEEEMTKQYIEEQLKLQEQGAQKQPLR</sequence>
<reference evidence="2" key="1">
    <citation type="journal article" date="2021" name="Proc. Natl. Acad. Sci. U.S.A.">
        <title>Global biogeography of chemosynthetic symbionts reveals both localized and globally distributed symbiont groups. .</title>
        <authorList>
            <person name="Osvatic J.T."/>
            <person name="Wilkins L.G.E."/>
            <person name="Leibrecht L."/>
            <person name="Leray M."/>
            <person name="Zauner S."/>
            <person name="Polzin J."/>
            <person name="Camacho Y."/>
            <person name="Gros O."/>
            <person name="van Gils J.A."/>
            <person name="Eisen J.A."/>
            <person name="Petersen J.M."/>
            <person name="Yuen B."/>
        </authorList>
    </citation>
    <scope>NUCLEOTIDE SEQUENCE</scope>
    <source>
        <strain evidence="2">MAGL173</strain>
    </source>
</reference>
<dbReference type="Proteomes" id="UP000886687">
    <property type="component" value="Unassembled WGS sequence"/>
</dbReference>
<gene>
    <name evidence="2" type="ORF">JAZ04_12745</name>
</gene>
<accession>A0A9E4K6H5</accession>
<dbReference type="PROSITE" id="PS51257">
    <property type="entry name" value="PROKAR_LIPOPROTEIN"/>
    <property type="match status" value="1"/>
</dbReference>
<proteinExistence type="predicted"/>
<dbReference type="AlphaFoldDB" id="A0A9E4K6H5"/>
<organism evidence="2 3">
    <name type="scientific">Candidatus Thiodiazotropha lotti</name>
    <dbReference type="NCBI Taxonomy" id="2792787"/>
    <lineage>
        <taxon>Bacteria</taxon>
        <taxon>Pseudomonadati</taxon>
        <taxon>Pseudomonadota</taxon>
        <taxon>Gammaproteobacteria</taxon>
        <taxon>Chromatiales</taxon>
        <taxon>Sedimenticolaceae</taxon>
        <taxon>Candidatus Thiodiazotropha</taxon>
    </lineage>
</organism>